<keyword evidence="10" id="KW-0902">Two-component regulatory system</keyword>
<dbReference type="InterPro" id="IPR036890">
    <property type="entry name" value="HATPase_C_sf"/>
</dbReference>
<evidence type="ECO:0000259" key="16">
    <source>
        <dbReference type="PROSITE" id="PS50110"/>
    </source>
</evidence>
<dbReference type="SUPFAM" id="SSF52172">
    <property type="entry name" value="CheY-like"/>
    <property type="match status" value="1"/>
</dbReference>
<proteinExistence type="predicted"/>
<feature type="transmembrane region" description="Helical" evidence="14">
    <location>
        <begin position="6"/>
        <end position="24"/>
    </location>
</feature>
<evidence type="ECO:0000256" key="7">
    <source>
        <dbReference type="ARBA" id="ARBA00022741"/>
    </source>
</evidence>
<keyword evidence="5 13" id="KW-0597">Phosphoprotein</keyword>
<dbReference type="PROSITE" id="PS50109">
    <property type="entry name" value="HIS_KIN"/>
    <property type="match status" value="1"/>
</dbReference>
<keyword evidence="18" id="KW-0418">Kinase</keyword>
<dbReference type="Gene3D" id="3.30.565.10">
    <property type="entry name" value="Histidine kinase-like ATPase, C-terminal domain"/>
    <property type="match status" value="1"/>
</dbReference>
<feature type="domain" description="HPt" evidence="17">
    <location>
        <begin position="635"/>
        <end position="731"/>
    </location>
</feature>
<evidence type="ECO:0000256" key="6">
    <source>
        <dbReference type="ARBA" id="ARBA00022692"/>
    </source>
</evidence>
<feature type="transmembrane region" description="Helical" evidence="14">
    <location>
        <begin position="185"/>
        <end position="205"/>
    </location>
</feature>
<organism evidence="18 19">
    <name type="scientific">Catalinimonas alkaloidigena</name>
    <dbReference type="NCBI Taxonomy" id="1075417"/>
    <lineage>
        <taxon>Bacteria</taxon>
        <taxon>Pseudomonadati</taxon>
        <taxon>Bacteroidota</taxon>
        <taxon>Cytophagia</taxon>
        <taxon>Cytophagales</taxon>
        <taxon>Catalimonadaceae</taxon>
        <taxon>Catalinimonas</taxon>
    </lineage>
</organism>
<dbReference type="GO" id="GO:0000155">
    <property type="term" value="F:phosphorelay sensor kinase activity"/>
    <property type="evidence" value="ECO:0007669"/>
    <property type="project" value="InterPro"/>
</dbReference>
<dbReference type="Gene3D" id="1.10.287.130">
    <property type="match status" value="1"/>
</dbReference>
<comment type="subcellular location">
    <subcellularLocation>
        <location evidence="2">Cell membrane</location>
        <topology evidence="2">Multi-pass membrane protein</topology>
    </subcellularLocation>
</comment>
<dbReference type="SMART" id="SM00388">
    <property type="entry name" value="HisKA"/>
    <property type="match status" value="1"/>
</dbReference>
<keyword evidence="7" id="KW-0547">Nucleotide-binding</keyword>
<evidence type="ECO:0000256" key="5">
    <source>
        <dbReference type="ARBA" id="ARBA00022553"/>
    </source>
</evidence>
<dbReference type="EMBL" id="FNFO01000009">
    <property type="protein sequence ID" value="SDL93616.1"/>
    <property type="molecule type" value="Genomic_DNA"/>
</dbReference>
<dbReference type="SUPFAM" id="SSF47226">
    <property type="entry name" value="Histidine-containing phosphotransfer domain, HPT domain"/>
    <property type="match status" value="1"/>
</dbReference>
<dbReference type="CDD" id="cd00082">
    <property type="entry name" value="HisKA"/>
    <property type="match status" value="1"/>
</dbReference>
<dbReference type="PANTHER" id="PTHR45339">
    <property type="entry name" value="HYBRID SIGNAL TRANSDUCTION HISTIDINE KINASE J"/>
    <property type="match status" value="1"/>
</dbReference>
<dbReference type="PANTHER" id="PTHR45339:SF1">
    <property type="entry name" value="HYBRID SIGNAL TRANSDUCTION HISTIDINE KINASE J"/>
    <property type="match status" value="1"/>
</dbReference>
<dbReference type="PRINTS" id="PR00344">
    <property type="entry name" value="BCTRLSENSOR"/>
</dbReference>
<dbReference type="PROSITE" id="PS50894">
    <property type="entry name" value="HPT"/>
    <property type="match status" value="1"/>
</dbReference>
<evidence type="ECO:0000259" key="15">
    <source>
        <dbReference type="PROSITE" id="PS50109"/>
    </source>
</evidence>
<evidence type="ECO:0000259" key="17">
    <source>
        <dbReference type="PROSITE" id="PS50894"/>
    </source>
</evidence>
<sequence>MINKRFILLTILAFVSGTFILLLIQFNSYKNINRLISGNERLLRELRLSNYLRELERDIIWVESRNRAAIATDDPSHIEGVEQKIAQVQAYLDTLEETNDDDEITQYINMLRVHAAEKLEVKNQLLDSFRLHGTMDDTVLIANPRARQVSNEISLATQKIYDSRQHLMLQLSDSIEEMSLNARSWSSILIGALVVSAVGWCWFIFARLQQQNRLIVQLNVSEKKALAAAQVKENFMANMSHEIRTPLNVILGFTNLLRMQPLDTQAKEFVTSIQKAGENLLAIVNDILDLAKLEAGMMRIEARPFHLRSLLHSLEMMFQERVEAKGLSFQVQIDPKAPDQLVGDPTRLTQVLVNLIGNALKFTPEGHIAIQVAATPLPEARVQMHFEISDTGIGIEREKLATIFERFQQADDSTSRNYGGTGLGLSIVKDLIQLQGGEIQVASETGRGTTFRFFVPYKVAEPLPPPAPALEEQVSPLASAQLRLLVVDDNEMNRSLMHYLLSQWQLQFDTVANGEEAILLVRQHSYDLILMDIQMPRMDGYAATQYIRSQLKSTVPIVAMTAHALAGEREKCLRMGMDDYLTKPIDEQKLFEVITQLTRFRARQEPARLPGGASDKDGAYQYINLTYLRSISKENVAYMKNLSGLFLEVVDEELEHLITALQQKDSETIRQVAHKMKTSVSVMGLLESLEPMLDALEYHELTPDEREALATRVIVICQHALQEAKLFYDSL</sequence>
<dbReference type="Pfam" id="PF00512">
    <property type="entry name" value="HisKA"/>
    <property type="match status" value="1"/>
</dbReference>
<dbReference type="CDD" id="cd17546">
    <property type="entry name" value="REC_hyHK_CKI1_RcsC-like"/>
    <property type="match status" value="1"/>
</dbReference>
<dbReference type="Pfam" id="PF02518">
    <property type="entry name" value="HATPase_c"/>
    <property type="match status" value="1"/>
</dbReference>
<keyword evidence="11 14" id="KW-0472">Membrane</keyword>
<dbReference type="InterPro" id="IPR003594">
    <property type="entry name" value="HATPase_dom"/>
</dbReference>
<accession>A0A1G9P4A7</accession>
<keyword evidence="8" id="KW-0067">ATP-binding</keyword>
<name>A0A1G9P4A7_9BACT</name>
<evidence type="ECO:0000256" key="8">
    <source>
        <dbReference type="ARBA" id="ARBA00022840"/>
    </source>
</evidence>
<dbReference type="OrthoDB" id="9781208at2"/>
<dbReference type="SUPFAM" id="SSF47384">
    <property type="entry name" value="Homodimeric domain of signal transducing histidine kinase"/>
    <property type="match status" value="1"/>
</dbReference>
<feature type="domain" description="Response regulatory" evidence="16">
    <location>
        <begin position="483"/>
        <end position="598"/>
    </location>
</feature>
<evidence type="ECO:0000256" key="11">
    <source>
        <dbReference type="ARBA" id="ARBA00023136"/>
    </source>
</evidence>
<evidence type="ECO:0000313" key="19">
    <source>
        <dbReference type="Proteomes" id="UP000198510"/>
    </source>
</evidence>
<dbReference type="EC" id="2.7.13.3" evidence="3"/>
<keyword evidence="4" id="KW-1003">Cell membrane</keyword>
<dbReference type="Gene3D" id="3.40.50.2300">
    <property type="match status" value="1"/>
</dbReference>
<keyword evidence="18" id="KW-0808">Transferase</keyword>
<evidence type="ECO:0000256" key="14">
    <source>
        <dbReference type="SAM" id="Phobius"/>
    </source>
</evidence>
<dbReference type="InterPro" id="IPR008207">
    <property type="entry name" value="Sig_transdc_His_kin_Hpt_dom"/>
</dbReference>
<evidence type="ECO:0000256" key="4">
    <source>
        <dbReference type="ARBA" id="ARBA00022475"/>
    </source>
</evidence>
<dbReference type="GO" id="GO:0005524">
    <property type="term" value="F:ATP binding"/>
    <property type="evidence" value="ECO:0007669"/>
    <property type="project" value="UniProtKB-KW"/>
</dbReference>
<dbReference type="GO" id="GO:0005886">
    <property type="term" value="C:plasma membrane"/>
    <property type="evidence" value="ECO:0007669"/>
    <property type="project" value="UniProtKB-SubCell"/>
</dbReference>
<evidence type="ECO:0000256" key="2">
    <source>
        <dbReference type="ARBA" id="ARBA00004651"/>
    </source>
</evidence>
<evidence type="ECO:0000313" key="18">
    <source>
        <dbReference type="EMBL" id="SDL93616.1"/>
    </source>
</evidence>
<feature type="modified residue" description="4-aspartylphosphate" evidence="13">
    <location>
        <position position="532"/>
    </location>
</feature>
<dbReference type="STRING" id="1075417.SAMN05421823_10978"/>
<feature type="modified residue" description="Phosphohistidine" evidence="12">
    <location>
        <position position="674"/>
    </location>
</feature>
<dbReference type="FunFam" id="3.30.565.10:FF:000010">
    <property type="entry name" value="Sensor histidine kinase RcsC"/>
    <property type="match status" value="1"/>
</dbReference>
<feature type="domain" description="Histidine kinase" evidence="15">
    <location>
        <begin position="238"/>
        <end position="459"/>
    </location>
</feature>
<comment type="catalytic activity">
    <reaction evidence="1">
        <text>ATP + protein L-histidine = ADP + protein N-phospho-L-histidine.</text>
        <dbReference type="EC" id="2.7.13.3"/>
    </reaction>
</comment>
<dbReference type="InterPro" id="IPR036641">
    <property type="entry name" value="HPT_dom_sf"/>
</dbReference>
<dbReference type="SMART" id="SM00387">
    <property type="entry name" value="HATPase_c"/>
    <property type="match status" value="1"/>
</dbReference>
<evidence type="ECO:0000256" key="3">
    <source>
        <dbReference type="ARBA" id="ARBA00012438"/>
    </source>
</evidence>
<dbReference type="InterPro" id="IPR011006">
    <property type="entry name" value="CheY-like_superfamily"/>
</dbReference>
<evidence type="ECO:0000256" key="12">
    <source>
        <dbReference type="PROSITE-ProRule" id="PRU00110"/>
    </source>
</evidence>
<dbReference type="AlphaFoldDB" id="A0A1G9P4A7"/>
<dbReference type="PROSITE" id="PS50110">
    <property type="entry name" value="RESPONSE_REGULATORY"/>
    <property type="match status" value="1"/>
</dbReference>
<dbReference type="Gene3D" id="1.20.120.160">
    <property type="entry name" value="HPT domain"/>
    <property type="match status" value="1"/>
</dbReference>
<reference evidence="18 19" key="1">
    <citation type="submission" date="2016-10" db="EMBL/GenBank/DDBJ databases">
        <authorList>
            <person name="de Groot N.N."/>
        </authorList>
    </citation>
    <scope>NUCLEOTIDE SEQUENCE [LARGE SCALE GENOMIC DNA]</scope>
    <source>
        <strain evidence="18 19">DSM 25186</strain>
    </source>
</reference>
<protein>
    <recommendedName>
        <fullName evidence="3">histidine kinase</fullName>
        <ecNumber evidence="3">2.7.13.3</ecNumber>
    </recommendedName>
</protein>
<dbReference type="InterPro" id="IPR005467">
    <property type="entry name" value="His_kinase_dom"/>
</dbReference>
<gene>
    <name evidence="18" type="ORF">SAMN05421823_10978</name>
</gene>
<keyword evidence="6 14" id="KW-0812">Transmembrane</keyword>
<keyword evidence="9 14" id="KW-1133">Transmembrane helix</keyword>
<dbReference type="InterPro" id="IPR036097">
    <property type="entry name" value="HisK_dim/P_sf"/>
</dbReference>
<keyword evidence="19" id="KW-1185">Reference proteome</keyword>
<dbReference type="CDD" id="cd16922">
    <property type="entry name" value="HATPase_EvgS-ArcB-TorS-like"/>
    <property type="match status" value="1"/>
</dbReference>
<dbReference type="SUPFAM" id="SSF55874">
    <property type="entry name" value="ATPase domain of HSP90 chaperone/DNA topoisomerase II/histidine kinase"/>
    <property type="match status" value="1"/>
</dbReference>
<dbReference type="Proteomes" id="UP000198510">
    <property type="component" value="Unassembled WGS sequence"/>
</dbReference>
<evidence type="ECO:0000256" key="10">
    <source>
        <dbReference type="ARBA" id="ARBA00023012"/>
    </source>
</evidence>
<dbReference type="Pfam" id="PF00072">
    <property type="entry name" value="Response_reg"/>
    <property type="match status" value="1"/>
</dbReference>
<dbReference type="SMART" id="SM00448">
    <property type="entry name" value="REC"/>
    <property type="match status" value="1"/>
</dbReference>
<dbReference type="InterPro" id="IPR001789">
    <property type="entry name" value="Sig_transdc_resp-reg_receiver"/>
</dbReference>
<evidence type="ECO:0000256" key="13">
    <source>
        <dbReference type="PROSITE-ProRule" id="PRU00169"/>
    </source>
</evidence>
<evidence type="ECO:0000256" key="9">
    <source>
        <dbReference type="ARBA" id="ARBA00022989"/>
    </source>
</evidence>
<evidence type="ECO:0000256" key="1">
    <source>
        <dbReference type="ARBA" id="ARBA00000085"/>
    </source>
</evidence>
<dbReference type="InterPro" id="IPR004358">
    <property type="entry name" value="Sig_transdc_His_kin-like_C"/>
</dbReference>
<dbReference type="InterPro" id="IPR003661">
    <property type="entry name" value="HisK_dim/P_dom"/>
</dbReference>